<evidence type="ECO:0000256" key="3">
    <source>
        <dbReference type="ARBA" id="ARBA00022692"/>
    </source>
</evidence>
<dbReference type="GO" id="GO:0016020">
    <property type="term" value="C:membrane"/>
    <property type="evidence" value="ECO:0007669"/>
    <property type="project" value="UniProtKB-SubCell"/>
</dbReference>
<dbReference type="Pfam" id="PF00005">
    <property type="entry name" value="ABC_tran"/>
    <property type="match status" value="2"/>
</dbReference>
<feature type="region of interest" description="Disordered" evidence="9">
    <location>
        <begin position="97"/>
        <end position="154"/>
    </location>
</feature>
<feature type="transmembrane region" description="Helical" evidence="10">
    <location>
        <begin position="1368"/>
        <end position="1392"/>
    </location>
</feature>
<feature type="coiled-coil region" evidence="8">
    <location>
        <begin position="524"/>
        <end position="559"/>
    </location>
</feature>
<feature type="transmembrane region" description="Helical" evidence="10">
    <location>
        <begin position="838"/>
        <end position="858"/>
    </location>
</feature>
<dbReference type="RefSeq" id="XP_025375650.1">
    <property type="nucleotide sequence ID" value="XM_025519738.1"/>
</dbReference>
<dbReference type="InParanoid" id="A0A316YH12"/>
<evidence type="ECO:0000256" key="6">
    <source>
        <dbReference type="ARBA" id="ARBA00022989"/>
    </source>
</evidence>
<accession>A0A316YH12</accession>
<dbReference type="InterPro" id="IPR029481">
    <property type="entry name" value="ABC_trans_N"/>
</dbReference>
<organism evidence="12 13">
    <name type="scientific">Acaromyces ingoldii</name>
    <dbReference type="NCBI Taxonomy" id="215250"/>
    <lineage>
        <taxon>Eukaryota</taxon>
        <taxon>Fungi</taxon>
        <taxon>Dikarya</taxon>
        <taxon>Basidiomycota</taxon>
        <taxon>Ustilaginomycotina</taxon>
        <taxon>Exobasidiomycetes</taxon>
        <taxon>Exobasidiales</taxon>
        <taxon>Cryptobasidiaceae</taxon>
        <taxon>Acaromyces</taxon>
    </lineage>
</organism>
<dbReference type="PANTHER" id="PTHR19241">
    <property type="entry name" value="ATP-BINDING CASSETTE TRANSPORTER"/>
    <property type="match status" value="1"/>
</dbReference>
<evidence type="ECO:0000313" key="12">
    <source>
        <dbReference type="EMBL" id="PWN88452.1"/>
    </source>
</evidence>
<dbReference type="Pfam" id="PF01061">
    <property type="entry name" value="ABC2_membrane"/>
    <property type="match status" value="2"/>
</dbReference>
<dbReference type="Pfam" id="PF06422">
    <property type="entry name" value="PDR_CDR"/>
    <property type="match status" value="1"/>
</dbReference>
<dbReference type="GeneID" id="37041654"/>
<dbReference type="CDD" id="cd03233">
    <property type="entry name" value="ABCG_PDR_domain1"/>
    <property type="match status" value="1"/>
</dbReference>
<feature type="transmembrane region" description="Helical" evidence="10">
    <location>
        <begin position="1412"/>
        <end position="1431"/>
    </location>
</feature>
<dbReference type="InterPro" id="IPR013525">
    <property type="entry name" value="ABC2_TM"/>
</dbReference>
<evidence type="ECO:0000256" key="9">
    <source>
        <dbReference type="SAM" id="MobiDB-lite"/>
    </source>
</evidence>
<feature type="transmembrane region" description="Helical" evidence="10">
    <location>
        <begin position="1443"/>
        <end position="1461"/>
    </location>
</feature>
<dbReference type="CDD" id="cd03232">
    <property type="entry name" value="ABCG_PDR_domain2"/>
    <property type="match status" value="1"/>
</dbReference>
<feature type="compositionally biased region" description="Low complexity" evidence="9">
    <location>
        <begin position="1"/>
        <end position="17"/>
    </location>
</feature>
<feature type="transmembrane region" description="Helical" evidence="10">
    <location>
        <begin position="625"/>
        <end position="647"/>
    </location>
</feature>
<dbReference type="GO" id="GO:0005524">
    <property type="term" value="F:ATP binding"/>
    <property type="evidence" value="ECO:0007669"/>
    <property type="project" value="UniProtKB-KW"/>
</dbReference>
<sequence length="1619" mass="178262">MTSTSAVPANKAGPAAAMDDSVVQHTAGAGDLGEGAAQEAGQPGELLQEKAQAGEKQPKFDGGDRLEKTGSTGTWGEAQRGEPVDIKQAQADFDLARQTSRQGRLQHARSRSQDSKSGFGKLAKSISNQGSRHQQIPESKLEEGREGMGTDEEDDFDLGRFIRARNYEAEQQGVHTHKPLGVSWRDLDVTAPGSGGGGMLVKTLPHAILNTATTDPIGVLCFVFPPLRSFLAKRAGAHQQKTYLIQGQSGVLRAGEMLLVLGRPGSGCSTTLRALTASNNANVQQSGTVSFGGLSPDEISKHYRGEVIFSDEDDIHFPTLTVAQTLRFALKNKVPTRSKRLQGEGRAEFIDMVTDVILKMFGMSHVRDTVVGDAAVRGVSGGERKRVTIGEALITRSSVVAWDNSTRGLDASTALDYARSLRIMTDLSHRTTMATLYQVSESIYEYFDRVSVIDEGRCIYYGPRDQARQYFHDLGYYSPPRQTTSDFVTAVTDPDQVEFRDGFADRAPRTAAERERVWKESGLYGKLMKEIEQYEAQVREGEREEAQQLAKAAAAEKNRGVKKTSPFTVSFWEQVKACIWRQLLIRWGSRVDMQIKLFTIVSISLVIGALFYGEKEDSQGVFTRGGVLLFSCLFNGWLQLSEGFEAVAGRPMLARHRQFAFYRPSAVVIARAIVDIPFLLVQCFITSIVVWGLANLRRDAGAFFIYFVYVFLSAYNLTALYRGIAAFSGGFNEAIRFSVLSLNVIIVFVGYVIRRPQMNWLVWLNYVNGISYAFEGMLANELNYDIQCNPMQIVPFNQVRDVAYQTCALTGGRPGSIVVPSRDYLSTTFKYSRSTISYNWAVLIAFTVLYFIPTLIAAEAIDWTGGGGGVTVYARTKQAIAMMKGDSKATPDDVESKGVEKTPAQAKRVESDHSMANDSTRANSEVRANGTSDNSGKDVAVTKAEDKGQELNDEEIENRAIFTWKDVNLQLASGRKLLQHIDGWVRPGQLTALMGASGAGKTTLMSALSQRGVAGVVTGDILVDGKPLDRGFQKGTGLVLQGDVHMATQTVREALEFSALLRQPAEISREEKLASVEHVIDTLELRSLQDALIGVPGFGLGVEKRKRVTIGVELAAKPDLLLFLDEPTSGLDSAGAAAIVRLLRRLAKEGQAILCTIHQPSALLFEAFDNVLLLQPGGETAYFGQIGEKRGTGSEKIRGYFERAGAQPCPPDENAAEYILEVVSGGKGKGTDWAEMWRASPEAKATREEVDRINAERKQRPARKDPRALSEYSANAMTQLKEVTKRQMVDAWRDSSFTYGVLFSNFVVGLVAGGAFAHLGLSPVDYQNRVFIVFLVILNIPAIVNAILSKFFTIRVLYEVRERESKVYAWYALVTSFIITVLPLAVVCSVIYFLPSYFIPYYETSSSKAGYFWLQVFVMEIWAMLFSFLLAASCPTPVTAANLLPFALPILAIVSGIIVPVTSMPALYRDFIIYVNPIAWYVKGQIATVLHNLPVICNEEDLARFNPPPGQTCGAYAGAWAEQVQGQLVNPDAMSNCGFCQYQIGDQFAETLNAHYSFRWQSFGIFLGFTIFQVFAVYACYWWFRVRGYGLGTSYVTGLLYKLNPFKRSSSAPKEEEGA</sequence>
<feature type="transmembrane region" description="Helical" evidence="10">
    <location>
        <begin position="1563"/>
        <end position="1584"/>
    </location>
</feature>
<dbReference type="GO" id="GO:0140359">
    <property type="term" value="F:ABC-type transporter activity"/>
    <property type="evidence" value="ECO:0007669"/>
    <property type="project" value="InterPro"/>
</dbReference>
<keyword evidence="6 10" id="KW-1133">Transmembrane helix</keyword>
<evidence type="ECO:0000256" key="4">
    <source>
        <dbReference type="ARBA" id="ARBA00022741"/>
    </source>
</evidence>
<dbReference type="Proteomes" id="UP000245768">
    <property type="component" value="Unassembled WGS sequence"/>
</dbReference>
<name>A0A316YH12_9BASI</name>
<dbReference type="SMART" id="SM00382">
    <property type="entry name" value="AAA"/>
    <property type="match status" value="2"/>
</dbReference>
<dbReference type="InterPro" id="IPR003593">
    <property type="entry name" value="AAA+_ATPase"/>
</dbReference>
<keyword evidence="7 10" id="KW-0472">Membrane</keyword>
<feature type="domain" description="ABC transporter" evidence="11">
    <location>
        <begin position="962"/>
        <end position="1201"/>
    </location>
</feature>
<evidence type="ECO:0000313" key="13">
    <source>
        <dbReference type="Proteomes" id="UP000245768"/>
    </source>
</evidence>
<protein>
    <recommendedName>
        <fullName evidence="11">ABC transporter domain-containing protein</fullName>
    </recommendedName>
</protein>
<gene>
    <name evidence="12" type="ORF">FA10DRAFT_254666</name>
</gene>
<dbReference type="InterPro" id="IPR010929">
    <property type="entry name" value="PDR_CDR_ABC"/>
</dbReference>
<dbReference type="SUPFAM" id="SSF52540">
    <property type="entry name" value="P-loop containing nucleoside triphosphate hydrolases"/>
    <property type="match status" value="2"/>
</dbReference>
<evidence type="ECO:0000256" key="7">
    <source>
        <dbReference type="ARBA" id="ARBA00023136"/>
    </source>
</evidence>
<dbReference type="InterPro" id="IPR034001">
    <property type="entry name" value="ABCG_PDR_1"/>
</dbReference>
<evidence type="ECO:0000256" key="5">
    <source>
        <dbReference type="ARBA" id="ARBA00022840"/>
    </source>
</evidence>
<evidence type="ECO:0000256" key="8">
    <source>
        <dbReference type="SAM" id="Coils"/>
    </source>
</evidence>
<evidence type="ECO:0000256" key="1">
    <source>
        <dbReference type="ARBA" id="ARBA00004141"/>
    </source>
</evidence>
<feature type="compositionally biased region" description="Polar residues" evidence="9">
    <location>
        <begin position="125"/>
        <end position="137"/>
    </location>
</feature>
<feature type="region of interest" description="Disordered" evidence="9">
    <location>
        <begin position="1247"/>
        <end position="1268"/>
    </location>
</feature>
<feature type="domain" description="ABC transporter" evidence="11">
    <location>
        <begin position="227"/>
        <end position="480"/>
    </location>
</feature>
<dbReference type="InterPro" id="IPR003439">
    <property type="entry name" value="ABC_transporter-like_ATP-bd"/>
</dbReference>
<keyword evidence="5" id="KW-0067">ATP-binding</keyword>
<feature type="compositionally biased region" description="Low complexity" evidence="9">
    <location>
        <begin position="34"/>
        <end position="46"/>
    </location>
</feature>
<feature type="transmembrane region" description="Helical" evidence="10">
    <location>
        <begin position="1296"/>
        <end position="1318"/>
    </location>
</feature>
<dbReference type="Gene3D" id="3.40.50.300">
    <property type="entry name" value="P-loop containing nucleotide triphosphate hydrolases"/>
    <property type="match status" value="2"/>
</dbReference>
<feature type="compositionally biased region" description="Basic and acidic residues" evidence="9">
    <location>
        <begin position="139"/>
        <end position="148"/>
    </location>
</feature>
<feature type="transmembrane region" description="Helical" evidence="10">
    <location>
        <begin position="1330"/>
        <end position="1348"/>
    </location>
</feature>
<feature type="transmembrane region" description="Helical" evidence="10">
    <location>
        <begin position="668"/>
        <end position="694"/>
    </location>
</feature>
<feature type="transmembrane region" description="Helical" evidence="10">
    <location>
        <begin position="595"/>
        <end position="613"/>
    </location>
</feature>
<feature type="region of interest" description="Disordered" evidence="9">
    <location>
        <begin position="884"/>
        <end position="951"/>
    </location>
</feature>
<keyword evidence="13" id="KW-1185">Reference proteome</keyword>
<keyword evidence="3 10" id="KW-0812">Transmembrane</keyword>
<dbReference type="InterPro" id="IPR034003">
    <property type="entry name" value="ABCG_PDR_2"/>
</dbReference>
<feature type="compositionally biased region" description="Basic and acidic residues" evidence="9">
    <location>
        <begin position="52"/>
        <end position="68"/>
    </location>
</feature>
<keyword evidence="8" id="KW-0175">Coiled coil</keyword>
<dbReference type="Pfam" id="PF14510">
    <property type="entry name" value="ABC_trans_N"/>
    <property type="match status" value="1"/>
</dbReference>
<feature type="transmembrane region" description="Helical" evidence="10">
    <location>
        <begin position="700"/>
        <end position="722"/>
    </location>
</feature>
<dbReference type="STRING" id="215250.A0A316YH12"/>
<keyword evidence="4" id="KW-0547">Nucleotide-binding</keyword>
<reference evidence="12 13" key="1">
    <citation type="journal article" date="2018" name="Mol. Biol. Evol.">
        <title>Broad Genomic Sampling Reveals a Smut Pathogenic Ancestry of the Fungal Clade Ustilaginomycotina.</title>
        <authorList>
            <person name="Kijpornyongpan T."/>
            <person name="Mondo S.J."/>
            <person name="Barry K."/>
            <person name="Sandor L."/>
            <person name="Lee J."/>
            <person name="Lipzen A."/>
            <person name="Pangilinan J."/>
            <person name="LaButti K."/>
            <person name="Hainaut M."/>
            <person name="Henrissat B."/>
            <person name="Grigoriev I.V."/>
            <person name="Spatafora J.W."/>
            <person name="Aime M.C."/>
        </authorList>
    </citation>
    <scope>NUCLEOTIDE SEQUENCE [LARGE SCALE GENOMIC DNA]</scope>
    <source>
        <strain evidence="12 13">MCA 4198</strain>
    </source>
</reference>
<dbReference type="InterPro" id="IPR017871">
    <property type="entry name" value="ABC_transporter-like_CS"/>
</dbReference>
<dbReference type="EMBL" id="KZ819638">
    <property type="protein sequence ID" value="PWN88452.1"/>
    <property type="molecule type" value="Genomic_DNA"/>
</dbReference>
<dbReference type="OrthoDB" id="245989at2759"/>
<dbReference type="FunFam" id="3.40.50.300:FF:000054">
    <property type="entry name" value="ABC multidrug transporter atrF"/>
    <property type="match status" value="1"/>
</dbReference>
<proteinExistence type="predicted"/>
<dbReference type="GO" id="GO:0016887">
    <property type="term" value="F:ATP hydrolysis activity"/>
    <property type="evidence" value="ECO:0007669"/>
    <property type="project" value="InterPro"/>
</dbReference>
<feature type="compositionally biased region" description="Basic and acidic residues" evidence="9">
    <location>
        <begin position="885"/>
        <end position="900"/>
    </location>
</feature>
<feature type="region of interest" description="Disordered" evidence="9">
    <location>
        <begin position="1"/>
        <end position="84"/>
    </location>
</feature>
<comment type="subcellular location">
    <subcellularLocation>
        <location evidence="1">Membrane</location>
        <topology evidence="1">Multi-pass membrane protein</topology>
    </subcellularLocation>
</comment>
<keyword evidence="2" id="KW-0813">Transport</keyword>
<dbReference type="PROSITE" id="PS50893">
    <property type="entry name" value="ABC_TRANSPORTER_2"/>
    <property type="match status" value="2"/>
</dbReference>
<evidence type="ECO:0000259" key="11">
    <source>
        <dbReference type="PROSITE" id="PS50893"/>
    </source>
</evidence>
<feature type="transmembrane region" description="Helical" evidence="10">
    <location>
        <begin position="734"/>
        <end position="753"/>
    </location>
</feature>
<dbReference type="InterPro" id="IPR027417">
    <property type="entry name" value="P-loop_NTPase"/>
</dbReference>
<evidence type="ECO:0000256" key="2">
    <source>
        <dbReference type="ARBA" id="ARBA00022448"/>
    </source>
</evidence>
<evidence type="ECO:0000256" key="10">
    <source>
        <dbReference type="SAM" id="Phobius"/>
    </source>
</evidence>
<dbReference type="PROSITE" id="PS00211">
    <property type="entry name" value="ABC_TRANSPORTER_1"/>
    <property type="match status" value="1"/>
</dbReference>